<dbReference type="InterPro" id="IPR036691">
    <property type="entry name" value="Endo/exonu/phosph_ase_sf"/>
</dbReference>
<dbReference type="Pfam" id="PF03372">
    <property type="entry name" value="Exo_endo_phos"/>
    <property type="match status" value="1"/>
</dbReference>
<reference evidence="2" key="2">
    <citation type="submission" date="2014-03" db="EMBL/GenBank/DDBJ databases">
        <title>The whipworm genome and dual-species transcriptomics of an intimate host-pathogen interaction.</title>
        <authorList>
            <person name="Foth B.J."/>
            <person name="Tsai I.J."/>
            <person name="Reid A.J."/>
            <person name="Bancroft A.J."/>
            <person name="Nichol S."/>
            <person name="Tracey A."/>
            <person name="Holroyd N."/>
            <person name="Cotton J.A."/>
            <person name="Stanley E.J."/>
            <person name="Zarowiecki M."/>
            <person name="Liu J.Z."/>
            <person name="Huckvale T."/>
            <person name="Cooper P.J."/>
            <person name="Grencis R.K."/>
            <person name="Berriman M."/>
        </authorList>
    </citation>
    <scope>NUCLEOTIDE SEQUENCE [LARGE SCALE GENOMIC DNA]</scope>
</reference>
<dbReference type="SUPFAM" id="SSF56219">
    <property type="entry name" value="DNase I-like"/>
    <property type="match status" value="1"/>
</dbReference>
<dbReference type="AlphaFoldDB" id="A0A077ZM16"/>
<protein>
    <submittedName>
        <fullName evidence="2">Protein angel 2</fullName>
    </submittedName>
</protein>
<accession>A0A077ZM16</accession>
<dbReference type="PANTHER" id="PTHR12121">
    <property type="entry name" value="CARBON CATABOLITE REPRESSOR PROTEIN 4"/>
    <property type="match status" value="1"/>
</dbReference>
<name>A0A077ZM16_TRITR</name>
<dbReference type="OrthoDB" id="10253982at2759"/>
<feature type="domain" description="Endonuclease/exonuclease/phosphatase" evidence="1">
    <location>
        <begin position="93"/>
        <end position="404"/>
    </location>
</feature>
<reference evidence="2" key="1">
    <citation type="submission" date="2014-01" db="EMBL/GenBank/DDBJ databases">
        <authorList>
            <person name="Aslett M."/>
        </authorList>
    </citation>
    <scope>NUCLEOTIDE SEQUENCE</scope>
</reference>
<dbReference type="PANTHER" id="PTHR12121:SF34">
    <property type="entry name" value="PROTEIN ANGEL"/>
    <property type="match status" value="1"/>
</dbReference>
<dbReference type="InterPro" id="IPR050410">
    <property type="entry name" value="CCR4/nocturin_mRNA_transcr"/>
</dbReference>
<gene>
    <name evidence="2" type="ORF">TTRE_0000916201</name>
</gene>
<evidence type="ECO:0000313" key="2">
    <source>
        <dbReference type="EMBL" id="CDW60769.1"/>
    </source>
</evidence>
<proteinExistence type="predicted"/>
<sequence length="462" mass="52072">MKRAAETEMFSSRANIFYEHTIGVSAKVGGVFSEPFRKVRRVLAQHSTPFDETTHCNDAISVAGKGVVRTWRPVATCHRAELSSPALCSFTVCTYNILSQSCLESTAELYEKCEKKHLTWQHRSCLLLKELKTLNADIFCLQEVDHNTYSMFDVFFHKRKYKGVYKKRTGDKNDGCAVFWNRRKFSLVDSVAVEYFIPNTYVDRDNIGLLVKLRLKHARKSFCLWRRGRKQDHYVIVANTHLLYNPRRGDIKLVQLCQLLAHLQKMAKRYLENGEPFCDPIVLCGDMNCTPVSPMCTFLTSGRLEYANMWRNSISGLGPVGGPLLSYPIIPPTVGISELGCSFKVRSSPFKAETSNSPNFSAGTLAHSLSLSSAFDLHVPVEEKPVSTMVNGHSELVDFIFYGPSYNDISTQSKKVILNCTANSSLLTETQIMNTVGPLPNAYCGSDHLPLLAHFEYFQLED</sequence>
<dbReference type="EMBL" id="HG807381">
    <property type="protein sequence ID" value="CDW60769.1"/>
    <property type="molecule type" value="Genomic_DNA"/>
</dbReference>
<organism evidence="2 3">
    <name type="scientific">Trichuris trichiura</name>
    <name type="common">Whipworm</name>
    <name type="synonym">Trichocephalus trichiurus</name>
    <dbReference type="NCBI Taxonomy" id="36087"/>
    <lineage>
        <taxon>Eukaryota</taxon>
        <taxon>Metazoa</taxon>
        <taxon>Ecdysozoa</taxon>
        <taxon>Nematoda</taxon>
        <taxon>Enoplea</taxon>
        <taxon>Dorylaimia</taxon>
        <taxon>Trichinellida</taxon>
        <taxon>Trichuridae</taxon>
        <taxon>Trichuris</taxon>
    </lineage>
</organism>
<dbReference type="GO" id="GO:0000175">
    <property type="term" value="F:3'-5'-RNA exonuclease activity"/>
    <property type="evidence" value="ECO:0007669"/>
    <property type="project" value="TreeGrafter"/>
</dbReference>
<dbReference type="Proteomes" id="UP000030665">
    <property type="component" value="Unassembled WGS sequence"/>
</dbReference>
<dbReference type="InterPro" id="IPR005135">
    <property type="entry name" value="Endo/exonuclease/phosphatase"/>
</dbReference>
<evidence type="ECO:0000313" key="3">
    <source>
        <dbReference type="Proteomes" id="UP000030665"/>
    </source>
</evidence>
<dbReference type="Gene3D" id="3.60.10.10">
    <property type="entry name" value="Endonuclease/exonuclease/phosphatase"/>
    <property type="match status" value="1"/>
</dbReference>
<keyword evidence="3" id="KW-1185">Reference proteome</keyword>
<evidence type="ECO:0000259" key="1">
    <source>
        <dbReference type="Pfam" id="PF03372"/>
    </source>
</evidence>